<name>A0A0K1EFK1_CHOCO</name>
<organism evidence="1 2">
    <name type="scientific">Chondromyces crocatus</name>
    <dbReference type="NCBI Taxonomy" id="52"/>
    <lineage>
        <taxon>Bacteria</taxon>
        <taxon>Pseudomonadati</taxon>
        <taxon>Myxococcota</taxon>
        <taxon>Polyangia</taxon>
        <taxon>Polyangiales</taxon>
        <taxon>Polyangiaceae</taxon>
        <taxon>Chondromyces</taxon>
    </lineage>
</organism>
<reference evidence="1 2" key="1">
    <citation type="submission" date="2015-07" db="EMBL/GenBank/DDBJ databases">
        <title>Genome analysis of myxobacterium Chondromyces crocatus Cm c5 reveals a high potential for natural compound synthesis and the genetic basis for the loss of fruiting body formation.</title>
        <authorList>
            <person name="Zaburannyi N."/>
            <person name="Bunk B."/>
            <person name="Maier J."/>
            <person name="Overmann J."/>
            <person name="Mueller R."/>
        </authorList>
    </citation>
    <scope>NUCLEOTIDE SEQUENCE [LARGE SCALE GENOMIC DNA]</scope>
    <source>
        <strain evidence="1 2">Cm c5</strain>
    </source>
</reference>
<gene>
    <name evidence="1" type="ORF">CMC5_037680</name>
</gene>
<evidence type="ECO:0000313" key="1">
    <source>
        <dbReference type="EMBL" id="AKT39619.1"/>
    </source>
</evidence>
<dbReference type="KEGG" id="ccro:CMC5_037680"/>
<keyword evidence="2" id="KW-1185">Reference proteome</keyword>
<accession>A0A0K1EFK1</accession>
<protein>
    <submittedName>
        <fullName evidence="1">Uncharacterized protein</fullName>
    </submittedName>
</protein>
<dbReference type="RefSeq" id="WP_050431676.1">
    <property type="nucleotide sequence ID" value="NZ_CP012159.1"/>
</dbReference>
<proteinExistence type="predicted"/>
<dbReference type="Proteomes" id="UP000067626">
    <property type="component" value="Chromosome"/>
</dbReference>
<dbReference type="EMBL" id="CP012159">
    <property type="protein sequence ID" value="AKT39619.1"/>
    <property type="molecule type" value="Genomic_DNA"/>
</dbReference>
<dbReference type="OrthoDB" id="5515538at2"/>
<evidence type="ECO:0000313" key="2">
    <source>
        <dbReference type="Proteomes" id="UP000067626"/>
    </source>
</evidence>
<dbReference type="AlphaFoldDB" id="A0A0K1EFK1"/>
<dbReference type="STRING" id="52.CMC5_037680"/>
<sequence>MHDVARLAAKYAQLGELRRARARGEPPPERQVFRTLAAEFPGALHELDHLPLEVIDQRRAALEATAAGAPPSLWMTQMASYHALMRAALYLKIRLARVPLLADAEALQLAARASAHAGVTVDASFVRQVKHPPEGRLNRVVMAQLAARFDLPAATLRQTLFPRAPRPPSSE</sequence>